<evidence type="ECO:0008006" key="3">
    <source>
        <dbReference type="Google" id="ProtNLM"/>
    </source>
</evidence>
<gene>
    <name evidence="1" type="ORF">NA57DRAFT_71049</name>
</gene>
<evidence type="ECO:0000313" key="1">
    <source>
        <dbReference type="EMBL" id="KAF2104844.1"/>
    </source>
</evidence>
<keyword evidence="2" id="KW-1185">Reference proteome</keyword>
<dbReference type="InterPro" id="IPR038883">
    <property type="entry name" value="AN11006-like"/>
</dbReference>
<reference evidence="1" key="1">
    <citation type="journal article" date="2020" name="Stud. Mycol.">
        <title>101 Dothideomycetes genomes: a test case for predicting lifestyles and emergence of pathogens.</title>
        <authorList>
            <person name="Haridas S."/>
            <person name="Albert R."/>
            <person name="Binder M."/>
            <person name="Bloem J."/>
            <person name="Labutti K."/>
            <person name="Salamov A."/>
            <person name="Andreopoulos B."/>
            <person name="Baker S."/>
            <person name="Barry K."/>
            <person name="Bills G."/>
            <person name="Bluhm B."/>
            <person name="Cannon C."/>
            <person name="Castanera R."/>
            <person name="Culley D."/>
            <person name="Daum C."/>
            <person name="Ezra D."/>
            <person name="Gonzalez J."/>
            <person name="Henrissat B."/>
            <person name="Kuo A."/>
            <person name="Liang C."/>
            <person name="Lipzen A."/>
            <person name="Lutzoni F."/>
            <person name="Magnuson J."/>
            <person name="Mondo S."/>
            <person name="Nolan M."/>
            <person name="Ohm R."/>
            <person name="Pangilinan J."/>
            <person name="Park H.-J."/>
            <person name="Ramirez L."/>
            <person name="Alfaro M."/>
            <person name="Sun H."/>
            <person name="Tritt A."/>
            <person name="Yoshinaga Y."/>
            <person name="Zwiers L.-H."/>
            <person name="Turgeon B."/>
            <person name="Goodwin S."/>
            <person name="Spatafora J."/>
            <person name="Crous P."/>
            <person name="Grigoriev I."/>
        </authorList>
    </citation>
    <scope>NUCLEOTIDE SEQUENCE</scope>
    <source>
        <strain evidence="1">CBS 133067</strain>
    </source>
</reference>
<dbReference type="Proteomes" id="UP000799772">
    <property type="component" value="Unassembled WGS sequence"/>
</dbReference>
<organism evidence="1 2">
    <name type="scientific">Rhizodiscina lignyota</name>
    <dbReference type="NCBI Taxonomy" id="1504668"/>
    <lineage>
        <taxon>Eukaryota</taxon>
        <taxon>Fungi</taxon>
        <taxon>Dikarya</taxon>
        <taxon>Ascomycota</taxon>
        <taxon>Pezizomycotina</taxon>
        <taxon>Dothideomycetes</taxon>
        <taxon>Pleosporomycetidae</taxon>
        <taxon>Aulographales</taxon>
        <taxon>Rhizodiscinaceae</taxon>
        <taxon>Rhizodiscina</taxon>
    </lineage>
</organism>
<dbReference type="PANTHER" id="PTHR42085">
    <property type="entry name" value="F-BOX DOMAIN-CONTAINING PROTEIN"/>
    <property type="match status" value="1"/>
</dbReference>
<name>A0A9P4MGV6_9PEZI</name>
<accession>A0A9P4MGV6</accession>
<sequence>MADSKKRNKKTKIKEREANESPHMLASLASPCKFLQLPRELRDMIYTCLFTSTRLAFGKRYIRRMGIVEPVTVKPAPNALAILRTCRQINEEAGSVWLGQVLFSFENIDALLDKFWPLPPTTLTKIRHVRTHGDTLFIMLPGDDEEVPYRAASVLKLLPSLNLHTLTVLGSLGGQDGYKTLDGFIKHGTGWKELYFVVRNSALLGFAKKHVNIEGWPWHKPQPITWNEILLQRDGANSGANIVSYRSTRSNSPGSVMDPLTRQIFEQTVSTPKDLETFEVAADDNLLTAQEGMKEVLFIAKRGRSVDTMDRDESLYGWQDLRGWSMTWPEIKHKCIDYLYDLSEDDEVMVDSYSNIHEYVWPDLH</sequence>
<comment type="caution">
    <text evidence="1">The sequence shown here is derived from an EMBL/GenBank/DDBJ whole genome shotgun (WGS) entry which is preliminary data.</text>
</comment>
<dbReference type="AlphaFoldDB" id="A0A9P4MGV6"/>
<evidence type="ECO:0000313" key="2">
    <source>
        <dbReference type="Proteomes" id="UP000799772"/>
    </source>
</evidence>
<proteinExistence type="predicted"/>
<protein>
    <recommendedName>
        <fullName evidence="3">F-box domain-containing protein</fullName>
    </recommendedName>
</protein>
<dbReference type="PANTHER" id="PTHR42085:SF2">
    <property type="entry name" value="F-BOX DOMAIN-CONTAINING PROTEIN"/>
    <property type="match status" value="1"/>
</dbReference>
<dbReference type="EMBL" id="ML978121">
    <property type="protein sequence ID" value="KAF2104844.1"/>
    <property type="molecule type" value="Genomic_DNA"/>
</dbReference>
<dbReference type="OrthoDB" id="72726at2759"/>